<keyword evidence="2" id="KW-0853">WD repeat</keyword>
<feature type="compositionally biased region" description="Low complexity" evidence="3">
    <location>
        <begin position="533"/>
        <end position="550"/>
    </location>
</feature>
<feature type="compositionally biased region" description="Polar residues" evidence="3">
    <location>
        <begin position="617"/>
        <end position="637"/>
    </location>
</feature>
<evidence type="ECO:0000256" key="3">
    <source>
        <dbReference type="SAM" id="MobiDB-lite"/>
    </source>
</evidence>
<dbReference type="PANTHER" id="PTHR47820">
    <property type="entry name" value="BNAC05G24000D PROTEIN"/>
    <property type="match status" value="1"/>
</dbReference>
<organism evidence="5 6">
    <name type="scientific">Artemisia annua</name>
    <name type="common">Sweet wormwood</name>
    <dbReference type="NCBI Taxonomy" id="35608"/>
    <lineage>
        <taxon>Eukaryota</taxon>
        <taxon>Viridiplantae</taxon>
        <taxon>Streptophyta</taxon>
        <taxon>Embryophyta</taxon>
        <taxon>Tracheophyta</taxon>
        <taxon>Spermatophyta</taxon>
        <taxon>Magnoliopsida</taxon>
        <taxon>eudicotyledons</taxon>
        <taxon>Gunneridae</taxon>
        <taxon>Pentapetalae</taxon>
        <taxon>asterids</taxon>
        <taxon>campanulids</taxon>
        <taxon>Asterales</taxon>
        <taxon>Asteraceae</taxon>
        <taxon>Asteroideae</taxon>
        <taxon>Anthemideae</taxon>
        <taxon>Artemisiinae</taxon>
        <taxon>Artemisia</taxon>
    </lineage>
</organism>
<dbReference type="Gene3D" id="2.130.10.10">
    <property type="entry name" value="YVTN repeat-like/Quinoprotein amine dehydrogenase"/>
    <property type="match status" value="1"/>
</dbReference>
<feature type="compositionally biased region" description="Polar residues" evidence="3">
    <location>
        <begin position="757"/>
        <end position="770"/>
    </location>
</feature>
<dbReference type="SMART" id="SM00320">
    <property type="entry name" value="WD40"/>
    <property type="match status" value="3"/>
</dbReference>
<feature type="compositionally biased region" description="Low complexity" evidence="3">
    <location>
        <begin position="702"/>
        <end position="711"/>
    </location>
</feature>
<keyword evidence="6" id="KW-1185">Reference proteome</keyword>
<evidence type="ECO:0000256" key="2">
    <source>
        <dbReference type="PROSITE-ProRule" id="PRU00221"/>
    </source>
</evidence>
<feature type="repeat" description="WD" evidence="2">
    <location>
        <begin position="360"/>
        <end position="388"/>
    </location>
</feature>
<feature type="compositionally biased region" description="Low complexity" evidence="3">
    <location>
        <begin position="1007"/>
        <end position="1021"/>
    </location>
</feature>
<evidence type="ECO:0000313" key="6">
    <source>
        <dbReference type="Proteomes" id="UP000245207"/>
    </source>
</evidence>
<name>A0A2U1NAF9_ARTAN</name>
<dbReference type="Pfam" id="PF00400">
    <property type="entry name" value="WD40"/>
    <property type="match status" value="1"/>
</dbReference>
<dbReference type="EMBL" id="PKPP01003228">
    <property type="protein sequence ID" value="PWA70490.1"/>
    <property type="molecule type" value="Genomic_DNA"/>
</dbReference>
<feature type="compositionally biased region" description="Basic and acidic residues" evidence="3">
    <location>
        <begin position="1022"/>
        <end position="1031"/>
    </location>
</feature>
<dbReference type="PROSITE" id="PS50082">
    <property type="entry name" value="WD_REPEATS_2"/>
    <property type="match status" value="1"/>
</dbReference>
<dbReference type="InterPro" id="IPR001841">
    <property type="entry name" value="Znf_RING"/>
</dbReference>
<keyword evidence="1" id="KW-0863">Zinc-finger</keyword>
<comment type="caution">
    <text evidence="5">The sequence shown here is derived from an EMBL/GenBank/DDBJ whole genome shotgun (WGS) entry which is preliminary data.</text>
</comment>
<dbReference type="Pfam" id="PF13920">
    <property type="entry name" value="zf-C3HC4_3"/>
    <property type="match status" value="1"/>
</dbReference>
<feature type="region of interest" description="Disordered" evidence="3">
    <location>
        <begin position="1004"/>
        <end position="1032"/>
    </location>
</feature>
<proteinExistence type="predicted"/>
<dbReference type="InterPro" id="IPR036322">
    <property type="entry name" value="WD40_repeat_dom_sf"/>
</dbReference>
<dbReference type="InterPro" id="IPR015943">
    <property type="entry name" value="WD40/YVTN_repeat-like_dom_sf"/>
</dbReference>
<dbReference type="PROSITE" id="PS50089">
    <property type="entry name" value="ZF_RING_2"/>
    <property type="match status" value="1"/>
</dbReference>
<dbReference type="GO" id="GO:0008270">
    <property type="term" value="F:zinc ion binding"/>
    <property type="evidence" value="ECO:0007669"/>
    <property type="project" value="UniProtKB-KW"/>
</dbReference>
<accession>A0A2U1NAF9</accession>
<gene>
    <name evidence="5" type="ORF">CTI12_AA288840</name>
</gene>
<dbReference type="OrthoDB" id="128867at2759"/>
<dbReference type="STRING" id="35608.A0A2U1NAF9"/>
<feature type="region of interest" description="Disordered" evidence="3">
    <location>
        <begin position="685"/>
        <end position="717"/>
    </location>
</feature>
<dbReference type="InterPro" id="IPR001680">
    <property type="entry name" value="WD40_rpt"/>
</dbReference>
<evidence type="ECO:0000313" key="5">
    <source>
        <dbReference type="EMBL" id="PWA70490.1"/>
    </source>
</evidence>
<dbReference type="InterPro" id="IPR013083">
    <property type="entry name" value="Znf_RING/FYVE/PHD"/>
</dbReference>
<dbReference type="CDD" id="cd16647">
    <property type="entry name" value="mRING-HC-C3HC5_NEU1"/>
    <property type="match status" value="1"/>
</dbReference>
<reference evidence="5 6" key="1">
    <citation type="journal article" date="2018" name="Mol. Plant">
        <title>The genome of Artemisia annua provides insight into the evolution of Asteraceae family and artemisinin biosynthesis.</title>
        <authorList>
            <person name="Shen Q."/>
            <person name="Zhang L."/>
            <person name="Liao Z."/>
            <person name="Wang S."/>
            <person name="Yan T."/>
            <person name="Shi P."/>
            <person name="Liu M."/>
            <person name="Fu X."/>
            <person name="Pan Q."/>
            <person name="Wang Y."/>
            <person name="Lv Z."/>
            <person name="Lu X."/>
            <person name="Zhang F."/>
            <person name="Jiang W."/>
            <person name="Ma Y."/>
            <person name="Chen M."/>
            <person name="Hao X."/>
            <person name="Li L."/>
            <person name="Tang Y."/>
            <person name="Lv G."/>
            <person name="Zhou Y."/>
            <person name="Sun X."/>
            <person name="Brodelius P.E."/>
            <person name="Rose J.K.C."/>
            <person name="Tang K."/>
        </authorList>
    </citation>
    <scope>NUCLEOTIDE SEQUENCE [LARGE SCALE GENOMIC DNA]</scope>
    <source>
        <strain evidence="6">cv. Huhao1</strain>
        <tissue evidence="5">Leaf</tissue>
    </source>
</reference>
<dbReference type="Proteomes" id="UP000245207">
    <property type="component" value="Unassembled WGS sequence"/>
</dbReference>
<sequence length="1311" mass="149069">MHYVSHSYLDPSTVLRIGCHLIIIAITFQFIRMSENITSFGSFNSEISLIAKIGEKEIADKVVKMLHKRELCGNSICHNKKKVNFQEQYRKIQTSKPIIWQYQETEMIANAALEHVWLDVQTADGLTETEILVTGGSSGLFGLTTLGSETSGGSVNLINLSEPFDYGLGISTLDERMNELSRFNSTVWAADISSDGNQAVIGTNIGAALVHMESGRRSWICRSKSDILSLQFDCSGNVVLCGLRNGAIVTVDTRQKPQDVHDRLPKHEIHFPSLKTISGRGQKRDKRWFEVRGNVHHSRMMYMPSSVSCLARLKLYDQYFLASSMDGTVRLYDHRLTQKGAVQFYEGNVNSHTHIQMGVDPSERFFMTGGEDFHLRIWSIKSGEMLYEDKFMNSVPSVVCWPRGGPDCNRRNHFPGACHQHRKLNCESDCQNSDHAENVIGHIEAPKAIVPHRISVVLYICLHQHFSFKPFSSTKNNWISLALLLQIYILVEVHPPTSTASTSYTKDIKAIDADDSKSQNNVDLSWLPNYNDNNNFGTNSNSSSHQNGQQEFDNSWLPNYNDTKRNVTTTITSKFNNSNRSRKAKIDSDDSWLPSTTIVKNENKNKGRNHSHDSWLPNYNYTNKNSPTAASRSINSNHLRKTENDSDDSWLPNNGGSENKKENNHKNLRNNGHWDRAYKVAQYSGDRQVQHAKVLKNRPESSRSQQQVSSSKAESIVETDSLGGVSTLLRKWKVLDETINSNFLSSDNNNSKSRSSLTSPNRTSDVSSSADLESCKSNLSMPLACVTSSQGTDHSKAIDKQKEKTRVVDNIRKLSIEEEEELAAPQAATNNLDGQHVVGENRCFSPVIGKYRLIRGRQAFNDFLYVMEQDRLRELESLTQRKPVSKFPNRGRIQASLRVRLIRLGAEPEKEAKSHNKRSVSRTMKTIWDKFSAGVKQGTSASRKVNNNEQETKCHAISECSVGCNLEREVEVSATTISNNQENESVTTCDHSLQKSIDHHELKESTIDQSQDIDSSPTDSIQPKEDTHDGLNDSLQLHSEMELENFHNWISEYSRSQSDWDEDEEFYYNHDWISEIARPKSDWEYLRQKRHQEMLSIYSYNQDLQQLLQRKSVSSFLSSCERDKLDQLMVSRAQGDSYKQEFVVTESRKQEVGGRSTTERHLSEYKAETTHLSTPAQPRTWSRPTTNYDSNQMTSPSPSLWQNNAQQSSSIEMELIYDLRGYVEQLHQEIIELRKSINMQHLEAEKNKSERISTKRNCYVCYAVQADSFLYRCGHMCTCYNCGLELQYTSGKCPICEAPIVDVVRAYGYDE</sequence>
<feature type="region of interest" description="Disordered" evidence="3">
    <location>
        <begin position="533"/>
        <end position="561"/>
    </location>
</feature>
<feature type="compositionally biased region" description="Low complexity" evidence="3">
    <location>
        <begin position="742"/>
        <end position="756"/>
    </location>
</feature>
<feature type="domain" description="RING-type" evidence="4">
    <location>
        <begin position="1258"/>
        <end position="1297"/>
    </location>
</feature>
<feature type="region of interest" description="Disordered" evidence="3">
    <location>
        <begin position="593"/>
        <end position="671"/>
    </location>
</feature>
<feature type="compositionally biased region" description="Basic and acidic residues" evidence="3">
    <location>
        <begin position="601"/>
        <end position="613"/>
    </location>
</feature>
<evidence type="ECO:0000256" key="1">
    <source>
        <dbReference type="PROSITE-ProRule" id="PRU00175"/>
    </source>
</evidence>
<dbReference type="PANTHER" id="PTHR47820:SF3">
    <property type="entry name" value="OS07G0499800 PROTEIN"/>
    <property type="match status" value="1"/>
</dbReference>
<feature type="compositionally biased region" description="Polar residues" evidence="3">
    <location>
        <begin position="551"/>
        <end position="561"/>
    </location>
</feature>
<dbReference type="Gene3D" id="3.30.40.10">
    <property type="entry name" value="Zinc/RING finger domain, C3HC4 (zinc finger)"/>
    <property type="match status" value="1"/>
</dbReference>
<evidence type="ECO:0000259" key="4">
    <source>
        <dbReference type="PROSITE" id="PS50089"/>
    </source>
</evidence>
<dbReference type="SUPFAM" id="SSF50978">
    <property type="entry name" value="WD40 repeat-like"/>
    <property type="match status" value="1"/>
</dbReference>
<keyword evidence="1" id="KW-0862">Zinc</keyword>
<dbReference type="SUPFAM" id="SSF57850">
    <property type="entry name" value="RING/U-box"/>
    <property type="match status" value="1"/>
</dbReference>
<protein>
    <submittedName>
        <fullName evidence="5">Katanin p80 subunit B1</fullName>
    </submittedName>
</protein>
<keyword evidence="1" id="KW-0479">Metal-binding</keyword>
<feature type="region of interest" description="Disordered" evidence="3">
    <location>
        <begin position="742"/>
        <end position="770"/>
    </location>
</feature>